<dbReference type="OMA" id="MVDAMLV"/>
<feature type="region of interest" description="Disordered" evidence="7">
    <location>
        <begin position="579"/>
        <end position="603"/>
    </location>
</feature>
<dbReference type="FunCoup" id="B4JIM9">
    <property type="interactions" value="211"/>
</dbReference>
<dbReference type="GO" id="GO:0000976">
    <property type="term" value="F:transcription cis-regulatory region binding"/>
    <property type="evidence" value="ECO:0007669"/>
    <property type="project" value="EnsemblMetazoa"/>
</dbReference>
<dbReference type="GO" id="GO:0046427">
    <property type="term" value="P:positive regulation of receptor signaling pathway via JAK-STAT"/>
    <property type="evidence" value="ECO:0007669"/>
    <property type="project" value="EnsemblMetazoa"/>
</dbReference>
<dbReference type="InterPro" id="IPR049624">
    <property type="entry name" value="FOXN1_4"/>
</dbReference>
<protein>
    <submittedName>
        <fullName evidence="9">GH19127</fullName>
    </submittedName>
</protein>
<dbReference type="GO" id="GO:0007476">
    <property type="term" value="P:imaginal disc-derived wing morphogenesis"/>
    <property type="evidence" value="ECO:0007669"/>
    <property type="project" value="EnsemblMetazoa"/>
</dbReference>
<dbReference type="PROSITE" id="PS00658">
    <property type="entry name" value="FORK_HEAD_2"/>
    <property type="match status" value="1"/>
</dbReference>
<keyword evidence="4" id="KW-0804">Transcription</keyword>
<dbReference type="OrthoDB" id="10070006at2759"/>
<feature type="compositionally biased region" description="Polar residues" evidence="7">
    <location>
        <begin position="400"/>
        <end position="412"/>
    </location>
</feature>
<evidence type="ECO:0000256" key="3">
    <source>
        <dbReference type="ARBA" id="ARBA00023125"/>
    </source>
</evidence>
<sequence>MFELEDYSSSIHEGFFSKYADAAGPSLDFYVSDSMQDMLDVDIRAEIANVVGSSSDLTSSLDHALEAISAINNSNNNCNSSIASSSTHNANASLFTSSGLHASPTAKWMGSCANFWSTTDYYADIGACVNPISVMPLINSNSGAASLLGSGSPQKSRAAGGGINGSTSTQSSRSGSGSGQAPPASPCGQHKSHLTFSPAQMKVSAGSMRREQVMAHIPKQISALPISASSLNAPATMASNAAAQQQRRNSSAVDAVRKDLGTELRKMQSINDETKSSTSTPKNNTSLLTTGGSATNTIKLGPGIGGLTFANSATYNKLKQQTSVKSPNGAPLTANGNIVLKRDREASPLHNMATLHANGVVQKRGSNAPKSIASAAHSPHHQMHMQNNSIGSPSSTSSSTANGRPTTSSSPLSFAPLTSNNTSNINSNNNNGNSSNTNNMKPLLQQKMKLPAAMSSVFPKPAYSYSCLIALALKNSRAGSLPVSEIYSFLCQHFPYFENAPSGWKNSVRHNLSLNKCFEKIERPATNGNQRKGCRWAMNPERICKMDEEVQKWSRKDPGAIRGAMVYPEHLEALERGEMKHGSADSDVELDSQSEIEESSDLEEHDFDETLIDAMLVEEEENDEVDWANSEEDEDNVQEEHMLQEYEPSNHSTNNLPTDHQLLVAQKSADFDIEVNELYDAIEIDDSKLAVHQAIAVSSQSTSIIELNPADLNVNDGYRSPKRARLDINYAIGPAGELEQQYGQKVKVQQVMQQYQQQAPPTYNRRKMPLVNRII</sequence>
<dbReference type="PhylomeDB" id="B4JIM9"/>
<organism evidence="10">
    <name type="scientific">Drosophila grimshawi</name>
    <name type="common">Hawaiian fruit fly</name>
    <name type="synonym">Idiomyia grimshawi</name>
    <dbReference type="NCBI Taxonomy" id="7222"/>
    <lineage>
        <taxon>Eukaryota</taxon>
        <taxon>Metazoa</taxon>
        <taxon>Ecdysozoa</taxon>
        <taxon>Arthropoda</taxon>
        <taxon>Hexapoda</taxon>
        <taxon>Insecta</taxon>
        <taxon>Pterygota</taxon>
        <taxon>Neoptera</taxon>
        <taxon>Endopterygota</taxon>
        <taxon>Diptera</taxon>
        <taxon>Brachycera</taxon>
        <taxon>Muscomorpha</taxon>
        <taxon>Ephydroidea</taxon>
        <taxon>Drosophilidae</taxon>
        <taxon>Drosophila</taxon>
        <taxon>Hawaiian Drosophila</taxon>
    </lineage>
</organism>
<feature type="compositionally biased region" description="Low complexity" evidence="7">
    <location>
        <begin position="276"/>
        <end position="290"/>
    </location>
</feature>
<evidence type="ECO:0000256" key="6">
    <source>
        <dbReference type="PROSITE-ProRule" id="PRU00089"/>
    </source>
</evidence>
<dbReference type="InterPro" id="IPR030456">
    <property type="entry name" value="TF_fork_head_CS_2"/>
</dbReference>
<dbReference type="GO" id="GO:0051302">
    <property type="term" value="P:regulation of cell division"/>
    <property type="evidence" value="ECO:0007669"/>
    <property type="project" value="EnsemblMetazoa"/>
</dbReference>
<dbReference type="GO" id="GO:0048749">
    <property type="term" value="P:compound eye development"/>
    <property type="evidence" value="ECO:0007669"/>
    <property type="project" value="EnsemblMetazoa"/>
</dbReference>
<name>B4JIM9_DROGR</name>
<dbReference type="PRINTS" id="PR00053">
    <property type="entry name" value="FORKHEAD"/>
</dbReference>
<dbReference type="Pfam" id="PF00250">
    <property type="entry name" value="Forkhead"/>
    <property type="match status" value="1"/>
</dbReference>
<gene>
    <name evidence="9" type="primary">Dgri\GH19127</name>
    <name evidence="9" type="ORF">Dgri_GH19127</name>
</gene>
<keyword evidence="2" id="KW-0805">Transcription regulation</keyword>
<dbReference type="PANTHER" id="PTHR46721">
    <property type="entry name" value="FORKHEAD BOX PROTEIN N1"/>
    <property type="match status" value="1"/>
</dbReference>
<dbReference type="GO" id="GO:0005701">
    <property type="term" value="C:polytene chromosome chromocenter"/>
    <property type="evidence" value="ECO:0007669"/>
    <property type="project" value="EnsemblMetazoa"/>
</dbReference>
<evidence type="ECO:0000313" key="9">
    <source>
        <dbReference type="EMBL" id="EDV93110.1"/>
    </source>
</evidence>
<evidence type="ECO:0000259" key="8">
    <source>
        <dbReference type="PROSITE" id="PS50039"/>
    </source>
</evidence>
<proteinExistence type="predicted"/>
<evidence type="ECO:0000256" key="1">
    <source>
        <dbReference type="ARBA" id="ARBA00022473"/>
    </source>
</evidence>
<dbReference type="GO" id="GO:0009611">
    <property type="term" value="P:response to wounding"/>
    <property type="evidence" value="ECO:0007669"/>
    <property type="project" value="EnsemblMetazoa"/>
</dbReference>
<dbReference type="SMR" id="B4JIM9"/>
<feature type="DNA-binding region" description="Fork-head" evidence="6">
    <location>
        <begin position="460"/>
        <end position="557"/>
    </location>
</feature>
<evidence type="ECO:0000256" key="2">
    <source>
        <dbReference type="ARBA" id="ARBA00023015"/>
    </source>
</evidence>
<dbReference type="HOGENOM" id="CLU_017903_0_0_1"/>
<evidence type="ECO:0000256" key="5">
    <source>
        <dbReference type="ARBA" id="ARBA00023242"/>
    </source>
</evidence>
<keyword evidence="5 6" id="KW-0539">Nucleus</keyword>
<evidence type="ECO:0000256" key="4">
    <source>
        <dbReference type="ARBA" id="ARBA00023163"/>
    </source>
</evidence>
<feature type="compositionally biased region" description="Low complexity" evidence="7">
    <location>
        <begin position="389"/>
        <end position="399"/>
    </location>
</feature>
<dbReference type="InterPro" id="IPR001766">
    <property type="entry name" value="Fork_head_dom"/>
</dbReference>
<dbReference type="InterPro" id="IPR036388">
    <property type="entry name" value="WH-like_DNA-bd_sf"/>
</dbReference>
<feature type="compositionally biased region" description="Low complexity" evidence="7">
    <location>
        <begin position="418"/>
        <end position="439"/>
    </location>
</feature>
<dbReference type="GO" id="GO:0007000">
    <property type="term" value="P:nucleolus organization"/>
    <property type="evidence" value="ECO:0007669"/>
    <property type="project" value="EnsemblMetazoa"/>
</dbReference>
<feature type="compositionally biased region" description="Low complexity" evidence="7">
    <location>
        <begin position="165"/>
        <end position="182"/>
    </location>
</feature>
<feature type="compositionally biased region" description="Acidic residues" evidence="7">
    <location>
        <begin position="586"/>
        <end position="603"/>
    </location>
</feature>
<accession>B4JIM9</accession>
<dbReference type="InterPro" id="IPR036390">
    <property type="entry name" value="WH_DNA-bd_sf"/>
</dbReference>
<keyword evidence="10" id="KW-1185">Reference proteome</keyword>
<dbReference type="SUPFAM" id="SSF46785">
    <property type="entry name" value="Winged helix' DNA-binding domain"/>
    <property type="match status" value="1"/>
</dbReference>
<dbReference type="CDD" id="cd20030">
    <property type="entry name" value="FH_FOXN1-like"/>
    <property type="match status" value="1"/>
</dbReference>
<keyword evidence="1" id="KW-0217">Developmental protein</keyword>
<feature type="domain" description="Fork-head" evidence="8">
    <location>
        <begin position="460"/>
        <end position="557"/>
    </location>
</feature>
<dbReference type="eggNOG" id="KOG2294">
    <property type="taxonomic scope" value="Eukaryota"/>
</dbReference>
<dbReference type="PROSITE" id="PS50039">
    <property type="entry name" value="FORK_HEAD_3"/>
    <property type="match status" value="1"/>
</dbReference>
<dbReference type="GO" id="GO:0035050">
    <property type="term" value="P:embryonic heart tube development"/>
    <property type="evidence" value="ECO:0007669"/>
    <property type="project" value="EnsemblMetazoa"/>
</dbReference>
<comment type="subcellular location">
    <subcellularLocation>
        <location evidence="6">Nucleus</location>
    </subcellularLocation>
</comment>
<dbReference type="Proteomes" id="UP000001070">
    <property type="component" value="Unassembled WGS sequence"/>
</dbReference>
<dbReference type="InParanoid" id="B4JIM9"/>
<dbReference type="PANTHER" id="PTHR46721:SF3">
    <property type="entry name" value="FORKHEAD BOX N1"/>
    <property type="match status" value="1"/>
</dbReference>
<dbReference type="GO" id="GO:0000981">
    <property type="term" value="F:DNA-binding transcription factor activity, RNA polymerase II-specific"/>
    <property type="evidence" value="ECO:0007669"/>
    <property type="project" value="TreeGrafter"/>
</dbReference>
<keyword evidence="3 6" id="KW-0238">DNA-binding</keyword>
<feature type="region of interest" description="Disordered" evidence="7">
    <location>
        <begin position="147"/>
        <end position="192"/>
    </location>
</feature>
<dbReference type="SMART" id="SM00339">
    <property type="entry name" value="FH"/>
    <property type="match status" value="1"/>
</dbReference>
<feature type="region of interest" description="Disordered" evidence="7">
    <location>
        <begin position="262"/>
        <end position="297"/>
    </location>
</feature>
<reference evidence="9 10" key="1">
    <citation type="journal article" date="2007" name="Nature">
        <title>Evolution of genes and genomes on the Drosophila phylogeny.</title>
        <authorList>
            <consortium name="Drosophila 12 Genomes Consortium"/>
            <person name="Clark A.G."/>
            <person name="Eisen M.B."/>
            <person name="Smith D.R."/>
            <person name="Bergman C.M."/>
            <person name="Oliver B."/>
            <person name="Markow T.A."/>
            <person name="Kaufman T.C."/>
            <person name="Kellis M."/>
            <person name="Gelbart W."/>
            <person name="Iyer V.N."/>
            <person name="Pollard D.A."/>
            <person name="Sackton T.B."/>
            <person name="Larracuente A.M."/>
            <person name="Singh N.D."/>
            <person name="Abad J.P."/>
            <person name="Abt D.N."/>
            <person name="Adryan B."/>
            <person name="Aguade M."/>
            <person name="Akashi H."/>
            <person name="Anderson W.W."/>
            <person name="Aquadro C.F."/>
            <person name="Ardell D.H."/>
            <person name="Arguello R."/>
            <person name="Artieri C.G."/>
            <person name="Barbash D.A."/>
            <person name="Barker D."/>
            <person name="Barsanti P."/>
            <person name="Batterham P."/>
            <person name="Batzoglou S."/>
            <person name="Begun D."/>
            <person name="Bhutkar A."/>
            <person name="Blanco E."/>
            <person name="Bosak S.A."/>
            <person name="Bradley R.K."/>
            <person name="Brand A.D."/>
            <person name="Brent M.R."/>
            <person name="Brooks A.N."/>
            <person name="Brown R.H."/>
            <person name="Butlin R.K."/>
            <person name="Caggese C."/>
            <person name="Calvi B.R."/>
            <person name="Bernardo de Carvalho A."/>
            <person name="Caspi A."/>
            <person name="Castrezana S."/>
            <person name="Celniker S.E."/>
            <person name="Chang J.L."/>
            <person name="Chapple C."/>
            <person name="Chatterji S."/>
            <person name="Chinwalla A."/>
            <person name="Civetta A."/>
            <person name="Clifton S.W."/>
            <person name="Comeron J.M."/>
            <person name="Costello J.C."/>
            <person name="Coyne J.A."/>
            <person name="Daub J."/>
            <person name="David R.G."/>
            <person name="Delcher A.L."/>
            <person name="Delehaunty K."/>
            <person name="Do C.B."/>
            <person name="Ebling H."/>
            <person name="Edwards K."/>
            <person name="Eickbush T."/>
            <person name="Evans J.D."/>
            <person name="Filipski A."/>
            <person name="Findeiss S."/>
            <person name="Freyhult E."/>
            <person name="Fulton L."/>
            <person name="Fulton R."/>
            <person name="Garcia A.C."/>
            <person name="Gardiner A."/>
            <person name="Garfield D.A."/>
            <person name="Garvin B.E."/>
            <person name="Gibson G."/>
            <person name="Gilbert D."/>
            <person name="Gnerre S."/>
            <person name="Godfrey J."/>
            <person name="Good R."/>
            <person name="Gotea V."/>
            <person name="Gravely B."/>
            <person name="Greenberg A.J."/>
            <person name="Griffiths-Jones S."/>
            <person name="Gross S."/>
            <person name="Guigo R."/>
            <person name="Gustafson E.A."/>
            <person name="Haerty W."/>
            <person name="Hahn M.W."/>
            <person name="Halligan D.L."/>
            <person name="Halpern A.L."/>
            <person name="Halter G.M."/>
            <person name="Han M.V."/>
            <person name="Heger A."/>
            <person name="Hillier L."/>
            <person name="Hinrichs A.S."/>
            <person name="Holmes I."/>
            <person name="Hoskins R.A."/>
            <person name="Hubisz M.J."/>
            <person name="Hultmark D."/>
            <person name="Huntley M.A."/>
            <person name="Jaffe D.B."/>
            <person name="Jagadeeshan S."/>
            <person name="Jeck W.R."/>
            <person name="Johnson J."/>
            <person name="Jones C.D."/>
            <person name="Jordan W.C."/>
            <person name="Karpen G.H."/>
            <person name="Kataoka E."/>
            <person name="Keightley P.D."/>
            <person name="Kheradpour P."/>
            <person name="Kirkness E.F."/>
            <person name="Koerich L.B."/>
            <person name="Kristiansen K."/>
            <person name="Kudrna D."/>
            <person name="Kulathinal R.J."/>
            <person name="Kumar S."/>
            <person name="Kwok R."/>
            <person name="Lander E."/>
            <person name="Langley C.H."/>
            <person name="Lapoint R."/>
            <person name="Lazzaro B.P."/>
            <person name="Lee S.J."/>
            <person name="Levesque L."/>
            <person name="Li R."/>
            <person name="Lin C.F."/>
            <person name="Lin M.F."/>
            <person name="Lindblad-Toh K."/>
            <person name="Llopart A."/>
            <person name="Long M."/>
            <person name="Low L."/>
            <person name="Lozovsky E."/>
            <person name="Lu J."/>
            <person name="Luo M."/>
            <person name="Machado C.A."/>
            <person name="Makalowski W."/>
            <person name="Marzo M."/>
            <person name="Matsuda M."/>
            <person name="Matzkin L."/>
            <person name="McAllister B."/>
            <person name="McBride C.S."/>
            <person name="McKernan B."/>
            <person name="McKernan K."/>
            <person name="Mendez-Lago M."/>
            <person name="Minx P."/>
            <person name="Mollenhauer M.U."/>
            <person name="Montooth K."/>
            <person name="Mount S.M."/>
            <person name="Mu X."/>
            <person name="Myers E."/>
            <person name="Negre B."/>
            <person name="Newfeld S."/>
            <person name="Nielsen R."/>
            <person name="Noor M.A."/>
            <person name="O'Grady P."/>
            <person name="Pachter L."/>
            <person name="Papaceit M."/>
            <person name="Parisi M.J."/>
            <person name="Parisi M."/>
            <person name="Parts L."/>
            <person name="Pedersen J.S."/>
            <person name="Pesole G."/>
            <person name="Phillippy A.M."/>
            <person name="Ponting C.P."/>
            <person name="Pop M."/>
            <person name="Porcelli D."/>
            <person name="Powell J.R."/>
            <person name="Prohaska S."/>
            <person name="Pruitt K."/>
            <person name="Puig M."/>
            <person name="Quesneville H."/>
            <person name="Ram K.R."/>
            <person name="Rand D."/>
            <person name="Rasmussen M.D."/>
            <person name="Reed L.K."/>
            <person name="Reenan R."/>
            <person name="Reily A."/>
            <person name="Remington K.A."/>
            <person name="Rieger T.T."/>
            <person name="Ritchie M.G."/>
            <person name="Robin C."/>
            <person name="Rogers Y.H."/>
            <person name="Rohde C."/>
            <person name="Rozas J."/>
            <person name="Rubenfield M.J."/>
            <person name="Ruiz A."/>
            <person name="Russo S."/>
            <person name="Salzberg S.L."/>
            <person name="Sanchez-Gracia A."/>
            <person name="Saranga D.J."/>
            <person name="Sato H."/>
            <person name="Schaeffer S.W."/>
            <person name="Schatz M.C."/>
            <person name="Schlenke T."/>
            <person name="Schwartz R."/>
            <person name="Segarra C."/>
            <person name="Singh R.S."/>
            <person name="Sirot L."/>
            <person name="Sirota M."/>
            <person name="Sisneros N.B."/>
            <person name="Smith C.D."/>
            <person name="Smith T.F."/>
            <person name="Spieth J."/>
            <person name="Stage D.E."/>
            <person name="Stark A."/>
            <person name="Stephan W."/>
            <person name="Strausberg R.L."/>
            <person name="Strempel S."/>
            <person name="Sturgill D."/>
            <person name="Sutton G."/>
            <person name="Sutton G.G."/>
            <person name="Tao W."/>
            <person name="Teichmann S."/>
            <person name="Tobari Y.N."/>
            <person name="Tomimura Y."/>
            <person name="Tsolas J.M."/>
            <person name="Valente V.L."/>
            <person name="Venter E."/>
            <person name="Venter J.C."/>
            <person name="Vicario S."/>
            <person name="Vieira F.G."/>
            <person name="Vilella A.J."/>
            <person name="Villasante A."/>
            <person name="Walenz B."/>
            <person name="Wang J."/>
            <person name="Wasserman M."/>
            <person name="Watts T."/>
            <person name="Wilson D."/>
            <person name="Wilson R.K."/>
            <person name="Wing R.A."/>
            <person name="Wolfner M.F."/>
            <person name="Wong A."/>
            <person name="Wong G.K."/>
            <person name="Wu C.I."/>
            <person name="Wu G."/>
            <person name="Yamamoto D."/>
            <person name="Yang H.P."/>
            <person name="Yang S.P."/>
            <person name="Yorke J.A."/>
            <person name="Yoshida K."/>
            <person name="Zdobnov E."/>
            <person name="Zhang P."/>
            <person name="Zhang Y."/>
            <person name="Zimin A.V."/>
            <person name="Baldwin J."/>
            <person name="Abdouelleil A."/>
            <person name="Abdulkadir J."/>
            <person name="Abebe A."/>
            <person name="Abera B."/>
            <person name="Abreu J."/>
            <person name="Acer S.C."/>
            <person name="Aftuck L."/>
            <person name="Alexander A."/>
            <person name="An P."/>
            <person name="Anderson E."/>
            <person name="Anderson S."/>
            <person name="Arachi H."/>
            <person name="Azer M."/>
            <person name="Bachantsang P."/>
            <person name="Barry A."/>
            <person name="Bayul T."/>
            <person name="Berlin A."/>
            <person name="Bessette D."/>
            <person name="Bloom T."/>
            <person name="Blye J."/>
            <person name="Boguslavskiy L."/>
            <person name="Bonnet C."/>
            <person name="Boukhgalter B."/>
            <person name="Bourzgui I."/>
            <person name="Brown A."/>
            <person name="Cahill P."/>
            <person name="Channer S."/>
            <person name="Cheshatsang Y."/>
            <person name="Chuda L."/>
            <person name="Citroen M."/>
            <person name="Collymore A."/>
            <person name="Cooke P."/>
            <person name="Costello M."/>
            <person name="D'Aco K."/>
            <person name="Daza R."/>
            <person name="De Haan G."/>
            <person name="DeGray S."/>
            <person name="DeMaso C."/>
            <person name="Dhargay N."/>
            <person name="Dooley K."/>
            <person name="Dooley E."/>
            <person name="Doricent M."/>
            <person name="Dorje P."/>
            <person name="Dorjee K."/>
            <person name="Dupes A."/>
            <person name="Elong R."/>
            <person name="Falk J."/>
            <person name="Farina A."/>
            <person name="Faro S."/>
            <person name="Ferguson D."/>
            <person name="Fisher S."/>
            <person name="Foley C.D."/>
            <person name="Franke A."/>
            <person name="Friedrich D."/>
            <person name="Gadbois L."/>
            <person name="Gearin G."/>
            <person name="Gearin C.R."/>
            <person name="Giannoukos G."/>
            <person name="Goode T."/>
            <person name="Graham J."/>
            <person name="Grandbois E."/>
            <person name="Grewal S."/>
            <person name="Gyaltsen K."/>
            <person name="Hafez N."/>
            <person name="Hagos B."/>
            <person name="Hall J."/>
            <person name="Henson C."/>
            <person name="Hollinger A."/>
            <person name="Honan T."/>
            <person name="Huard M.D."/>
            <person name="Hughes L."/>
            <person name="Hurhula B."/>
            <person name="Husby M.E."/>
            <person name="Kamat A."/>
            <person name="Kanga B."/>
            <person name="Kashin S."/>
            <person name="Khazanovich D."/>
            <person name="Kisner P."/>
            <person name="Lance K."/>
            <person name="Lara M."/>
            <person name="Lee W."/>
            <person name="Lennon N."/>
            <person name="Letendre F."/>
            <person name="LeVine R."/>
            <person name="Lipovsky A."/>
            <person name="Liu X."/>
            <person name="Liu J."/>
            <person name="Liu S."/>
            <person name="Lokyitsang T."/>
            <person name="Lokyitsang Y."/>
            <person name="Lubonja R."/>
            <person name="Lui A."/>
            <person name="MacDonald P."/>
            <person name="Magnisalis V."/>
            <person name="Maru K."/>
            <person name="Matthews C."/>
            <person name="McCusker W."/>
            <person name="McDonough S."/>
            <person name="Mehta T."/>
            <person name="Meldrim J."/>
            <person name="Meneus L."/>
            <person name="Mihai O."/>
            <person name="Mihalev A."/>
            <person name="Mihova T."/>
            <person name="Mittelman R."/>
            <person name="Mlenga V."/>
            <person name="Montmayeur A."/>
            <person name="Mulrain L."/>
            <person name="Navidi A."/>
            <person name="Naylor J."/>
            <person name="Negash T."/>
            <person name="Nguyen T."/>
            <person name="Nguyen N."/>
            <person name="Nicol R."/>
            <person name="Norbu C."/>
            <person name="Norbu N."/>
            <person name="Novod N."/>
            <person name="O'Neill B."/>
            <person name="Osman S."/>
            <person name="Markiewicz E."/>
            <person name="Oyono O.L."/>
            <person name="Patti C."/>
            <person name="Phunkhang P."/>
            <person name="Pierre F."/>
            <person name="Priest M."/>
            <person name="Raghuraman S."/>
            <person name="Rege F."/>
            <person name="Reyes R."/>
            <person name="Rise C."/>
            <person name="Rogov P."/>
            <person name="Ross K."/>
            <person name="Ryan E."/>
            <person name="Settipalli S."/>
            <person name="Shea T."/>
            <person name="Sherpa N."/>
            <person name="Shi L."/>
            <person name="Shih D."/>
            <person name="Sparrow T."/>
            <person name="Spaulding J."/>
            <person name="Stalker J."/>
            <person name="Stange-Thomann N."/>
            <person name="Stavropoulos S."/>
            <person name="Stone C."/>
            <person name="Strader C."/>
            <person name="Tesfaye S."/>
            <person name="Thomson T."/>
            <person name="Thoulutsang Y."/>
            <person name="Thoulutsang D."/>
            <person name="Topham K."/>
            <person name="Topping I."/>
            <person name="Tsamla T."/>
            <person name="Vassiliev H."/>
            <person name="Vo A."/>
            <person name="Wangchuk T."/>
            <person name="Wangdi T."/>
            <person name="Weiand M."/>
            <person name="Wilkinson J."/>
            <person name="Wilson A."/>
            <person name="Yadav S."/>
            <person name="Young G."/>
            <person name="Yu Q."/>
            <person name="Zembek L."/>
            <person name="Zhong D."/>
            <person name="Zimmer A."/>
            <person name="Zwirko Z."/>
            <person name="Jaffe D.B."/>
            <person name="Alvarez P."/>
            <person name="Brockman W."/>
            <person name="Butler J."/>
            <person name="Chin C."/>
            <person name="Gnerre S."/>
            <person name="Grabherr M."/>
            <person name="Kleber M."/>
            <person name="Mauceli E."/>
            <person name="MacCallum I."/>
        </authorList>
    </citation>
    <scope>NUCLEOTIDE SEQUENCE [LARGE SCALE GENOMIC DNA]</scope>
    <source>
        <strain evidence="10">Tucson 15287-2541.00</strain>
    </source>
</reference>
<dbReference type="AlphaFoldDB" id="B4JIM9"/>
<dbReference type="KEGG" id="dgr:6564018"/>
<dbReference type="GO" id="GO:0006325">
    <property type="term" value="P:chromatin organization"/>
    <property type="evidence" value="ECO:0007669"/>
    <property type="project" value="EnsemblMetazoa"/>
</dbReference>
<evidence type="ECO:0000256" key="7">
    <source>
        <dbReference type="SAM" id="MobiDB-lite"/>
    </source>
</evidence>
<dbReference type="GO" id="GO:0005730">
    <property type="term" value="C:nucleolus"/>
    <property type="evidence" value="ECO:0007669"/>
    <property type="project" value="EnsemblMetazoa"/>
</dbReference>
<dbReference type="GO" id="GO:0000791">
    <property type="term" value="C:euchromatin"/>
    <property type="evidence" value="ECO:0007669"/>
    <property type="project" value="EnsemblMetazoa"/>
</dbReference>
<dbReference type="EMBL" id="CH916369">
    <property type="protein sequence ID" value="EDV93110.1"/>
    <property type="molecule type" value="Genomic_DNA"/>
</dbReference>
<evidence type="ECO:0000313" key="10">
    <source>
        <dbReference type="Proteomes" id="UP000001070"/>
    </source>
</evidence>
<dbReference type="Gene3D" id="1.10.10.10">
    <property type="entry name" value="Winged helix-like DNA-binding domain superfamily/Winged helix DNA-binding domain"/>
    <property type="match status" value="1"/>
</dbReference>
<dbReference type="STRING" id="7222.B4JIM9"/>
<feature type="region of interest" description="Disordered" evidence="7">
    <location>
        <begin position="365"/>
        <end position="440"/>
    </location>
</feature>